<dbReference type="GeneID" id="81597976"/>
<protein>
    <submittedName>
        <fullName evidence="2">Uncharacterized protein</fullName>
    </submittedName>
</protein>
<dbReference type="RefSeq" id="XP_056768460.1">
    <property type="nucleotide sequence ID" value="XM_056907733.1"/>
</dbReference>
<sequence length="59" mass="6745">MQEVKPSRPDSPSAHEVPIEAQHRYQRQQIVQMAITAAVRSVKAQQLSDEEFLAQEARE</sequence>
<proteinExistence type="predicted"/>
<evidence type="ECO:0000313" key="3">
    <source>
        <dbReference type="Proteomes" id="UP001213681"/>
    </source>
</evidence>
<name>A0AAD6CAB7_9EURO</name>
<feature type="region of interest" description="Disordered" evidence="1">
    <location>
        <begin position="1"/>
        <end position="22"/>
    </location>
</feature>
<gene>
    <name evidence="2" type="ORF">N7458_004351</name>
</gene>
<dbReference type="Proteomes" id="UP001213681">
    <property type="component" value="Unassembled WGS sequence"/>
</dbReference>
<keyword evidence="3" id="KW-1185">Reference proteome</keyword>
<dbReference type="AlphaFoldDB" id="A0AAD6CAB7"/>
<reference evidence="2" key="2">
    <citation type="journal article" date="2023" name="IMA Fungus">
        <title>Comparative genomic study of the Penicillium genus elucidates a diverse pangenome and 15 lateral gene transfer events.</title>
        <authorList>
            <person name="Petersen C."/>
            <person name="Sorensen T."/>
            <person name="Nielsen M.R."/>
            <person name="Sondergaard T.E."/>
            <person name="Sorensen J.L."/>
            <person name="Fitzpatrick D.A."/>
            <person name="Frisvad J.C."/>
            <person name="Nielsen K.L."/>
        </authorList>
    </citation>
    <scope>NUCLEOTIDE SEQUENCE</scope>
    <source>
        <strain evidence="2">IBT 16125</strain>
    </source>
</reference>
<accession>A0AAD6CAB7</accession>
<evidence type="ECO:0000313" key="2">
    <source>
        <dbReference type="EMBL" id="KAJ5456087.1"/>
    </source>
</evidence>
<evidence type="ECO:0000256" key="1">
    <source>
        <dbReference type="SAM" id="MobiDB-lite"/>
    </source>
</evidence>
<organism evidence="2 3">
    <name type="scientific">Penicillium daleae</name>
    <dbReference type="NCBI Taxonomy" id="63821"/>
    <lineage>
        <taxon>Eukaryota</taxon>
        <taxon>Fungi</taxon>
        <taxon>Dikarya</taxon>
        <taxon>Ascomycota</taxon>
        <taxon>Pezizomycotina</taxon>
        <taxon>Eurotiomycetes</taxon>
        <taxon>Eurotiomycetidae</taxon>
        <taxon>Eurotiales</taxon>
        <taxon>Aspergillaceae</taxon>
        <taxon>Penicillium</taxon>
    </lineage>
</organism>
<reference evidence="2" key="1">
    <citation type="submission" date="2022-12" db="EMBL/GenBank/DDBJ databases">
        <authorList>
            <person name="Petersen C."/>
        </authorList>
    </citation>
    <scope>NUCLEOTIDE SEQUENCE</scope>
    <source>
        <strain evidence="2">IBT 16125</strain>
    </source>
</reference>
<dbReference type="EMBL" id="JAPVEA010000004">
    <property type="protein sequence ID" value="KAJ5456087.1"/>
    <property type="molecule type" value="Genomic_DNA"/>
</dbReference>
<comment type="caution">
    <text evidence="2">The sequence shown here is derived from an EMBL/GenBank/DDBJ whole genome shotgun (WGS) entry which is preliminary data.</text>
</comment>